<feature type="chain" id="PRO_5037331112" description="TonB C-terminal domain-containing protein" evidence="1">
    <location>
        <begin position="28"/>
        <end position="144"/>
    </location>
</feature>
<gene>
    <name evidence="2" type="ORF">EZH22_20725</name>
</gene>
<dbReference type="EMBL" id="CP063362">
    <property type="protein sequence ID" value="QRG05481.1"/>
    <property type="molecule type" value="Genomic_DNA"/>
</dbReference>
<feature type="signal peptide" evidence="1">
    <location>
        <begin position="1"/>
        <end position="27"/>
    </location>
</feature>
<evidence type="ECO:0000256" key="1">
    <source>
        <dbReference type="SAM" id="SignalP"/>
    </source>
</evidence>
<dbReference type="RefSeq" id="WP_203192346.1">
    <property type="nucleotide sequence ID" value="NZ_CP063362.1"/>
</dbReference>
<sequence>MKIASPKIALPLSAALAAMLLAIPAGAQAPMVRVQPFQKPAVVLTPDEIAAFRTRIFNCWARPYAPTGEALSAVVLIRFKPDGGLDGAPKVTEVSAKDPTVAKMFADSAVRAVSRCAPFSQLPAEKYSAWREIEFRFVSDPPPR</sequence>
<reference evidence="2 3" key="1">
    <citation type="submission" date="2020-10" db="EMBL/GenBank/DDBJ databases">
        <title>Degradation of 1,4-Dioxane by Xanthobacter sp. YN2, via a Novel Group-2 Soluble Di-Iron Monooxygenase.</title>
        <authorList>
            <person name="Ma F."/>
            <person name="Wang Y."/>
            <person name="Yang J."/>
            <person name="Guo H."/>
            <person name="Su D."/>
            <person name="Yu L."/>
        </authorList>
    </citation>
    <scope>NUCLEOTIDE SEQUENCE [LARGE SCALE GENOMIC DNA]</scope>
    <source>
        <strain evidence="2 3">YN2</strain>
    </source>
</reference>
<proteinExistence type="predicted"/>
<accession>A0A974PLI7</accession>
<dbReference type="Gene3D" id="3.30.1150.10">
    <property type="match status" value="1"/>
</dbReference>
<evidence type="ECO:0000313" key="2">
    <source>
        <dbReference type="EMBL" id="QRG05481.1"/>
    </source>
</evidence>
<evidence type="ECO:0008006" key="4">
    <source>
        <dbReference type="Google" id="ProtNLM"/>
    </source>
</evidence>
<dbReference type="SUPFAM" id="SSF74653">
    <property type="entry name" value="TolA/TonB C-terminal domain"/>
    <property type="match status" value="1"/>
</dbReference>
<dbReference type="KEGG" id="xdi:EZH22_20725"/>
<organism evidence="2 3">
    <name type="scientific">Xanthobacter dioxanivorans</name>
    <dbReference type="NCBI Taxonomy" id="2528964"/>
    <lineage>
        <taxon>Bacteria</taxon>
        <taxon>Pseudomonadati</taxon>
        <taxon>Pseudomonadota</taxon>
        <taxon>Alphaproteobacteria</taxon>
        <taxon>Hyphomicrobiales</taxon>
        <taxon>Xanthobacteraceae</taxon>
        <taxon>Xanthobacter</taxon>
    </lineage>
</organism>
<dbReference type="AlphaFoldDB" id="A0A974PLI7"/>
<name>A0A974PLI7_9HYPH</name>
<dbReference type="Proteomes" id="UP000596427">
    <property type="component" value="Chromosome"/>
</dbReference>
<keyword evidence="1" id="KW-0732">Signal</keyword>
<evidence type="ECO:0000313" key="3">
    <source>
        <dbReference type="Proteomes" id="UP000596427"/>
    </source>
</evidence>
<protein>
    <recommendedName>
        <fullName evidence="4">TonB C-terminal domain-containing protein</fullName>
    </recommendedName>
</protein>
<keyword evidence="3" id="KW-1185">Reference proteome</keyword>